<keyword evidence="3" id="KW-1185">Reference proteome</keyword>
<dbReference type="PANTHER" id="PTHR48258:SF14">
    <property type="entry name" value="OS02G0583300 PROTEIN"/>
    <property type="match status" value="1"/>
</dbReference>
<dbReference type="InterPro" id="IPR025452">
    <property type="entry name" value="DUF4218"/>
</dbReference>
<dbReference type="AlphaFoldDB" id="A0A250XU51"/>
<dbReference type="InterPro" id="IPR004242">
    <property type="entry name" value="Transposase_21"/>
</dbReference>
<dbReference type="Pfam" id="PF02992">
    <property type="entry name" value="Transposase_21"/>
    <property type="match status" value="1"/>
</dbReference>
<dbReference type="EMBL" id="BEGY01000370">
    <property type="protein sequence ID" value="GAX86574.1"/>
    <property type="molecule type" value="Genomic_DNA"/>
</dbReference>
<evidence type="ECO:0000313" key="2">
    <source>
        <dbReference type="EMBL" id="GAX86574.1"/>
    </source>
</evidence>
<dbReference type="Proteomes" id="UP000232323">
    <property type="component" value="Unassembled WGS sequence"/>
</dbReference>
<dbReference type="PANTHER" id="PTHR48258">
    <property type="entry name" value="DUF4218 DOMAIN-CONTAINING PROTEIN-RELATED"/>
    <property type="match status" value="1"/>
</dbReference>
<gene>
    <name evidence="2" type="ORF">CEUSTIGMA_g13981.t1</name>
</gene>
<comment type="caution">
    <text evidence="2">The sequence shown here is derived from an EMBL/GenBank/DDBJ whole genome shotgun (WGS) entry which is preliminary data.</text>
</comment>
<dbReference type="Pfam" id="PF13960">
    <property type="entry name" value="DUF4218"/>
    <property type="match status" value="1"/>
</dbReference>
<proteinExistence type="predicted"/>
<sequence>MWSSNRQVSEEFRSLMSKPDSLKAIQYGHNKFMDAIEASQRHGDDKVLLEDIHDGTLFAKLGEVYPTFMKNPLSILLGLAVDGFCPFKNPAGRGQCKAFSKSKTYSMTPITFTLFNLDPHVRTRVQSLHIAGIILGPSVKNFHSFLEPLVDELGYAWESGIEVQFNLPKQSQQQGEQQHGGAAGGSDTFEAVHDLARVMCCHIMGDYRGLPDVLSMVQSPSPNGCFYCKLQGFLFHTGKCLYPGLWRWLPLGHSDRCSNKIKINPPVKMSRTRSDIDATGPRSFTCSTEIDATVAQHQQTPEPPLRSVEELRPYQFGAHPGTSRLSQYQQEATVKAEANLFWRLPYFWNLGPSFFSSYDAMHTIGGVIESLFAALTEANRKKTGGWEAYEQKHNRSIMRRAFPTVSEAGIATAEQALLLVKSVSTAEIQYSRFYTVFSNFSYLRTYDFILLASPYGKYALLKSIPVDYKEAMFKILDVISLMWRRSHTVQELHKLHDLLVDALWSIEKSFPPLILDIKFHNLVHMVQKLHLMGPFHATYMFPYERLYLWLSSSLQNMRSPESNMLRNFIKQRQASMNLSSILARRKSSSLKGMLEQEVHAHRAGDHQRDDDPVLTIPDYRRDRQGRQVVKPLGALERIKTLSIKDMASHVHKMYIVTNNAYHNLWMAFLLSEYK</sequence>
<accession>A0A250XU51</accession>
<evidence type="ECO:0000313" key="3">
    <source>
        <dbReference type="Proteomes" id="UP000232323"/>
    </source>
</evidence>
<organism evidence="2 3">
    <name type="scientific">Chlamydomonas eustigma</name>
    <dbReference type="NCBI Taxonomy" id="1157962"/>
    <lineage>
        <taxon>Eukaryota</taxon>
        <taxon>Viridiplantae</taxon>
        <taxon>Chlorophyta</taxon>
        <taxon>core chlorophytes</taxon>
        <taxon>Chlorophyceae</taxon>
        <taxon>CS clade</taxon>
        <taxon>Chlamydomonadales</taxon>
        <taxon>Chlamydomonadaceae</taxon>
        <taxon>Chlamydomonas</taxon>
    </lineage>
</organism>
<feature type="domain" description="DUF4218" evidence="1">
    <location>
        <begin position="489"/>
        <end position="572"/>
    </location>
</feature>
<evidence type="ECO:0000259" key="1">
    <source>
        <dbReference type="Pfam" id="PF13960"/>
    </source>
</evidence>
<protein>
    <recommendedName>
        <fullName evidence="1">DUF4218 domain-containing protein</fullName>
    </recommendedName>
</protein>
<dbReference type="OrthoDB" id="547847at2759"/>
<dbReference type="STRING" id="1157962.A0A250XU51"/>
<reference evidence="2 3" key="1">
    <citation type="submission" date="2017-08" db="EMBL/GenBank/DDBJ databases">
        <title>Acidophilic green algal genome provides insights into adaptation to an acidic environment.</title>
        <authorList>
            <person name="Hirooka S."/>
            <person name="Hirose Y."/>
            <person name="Kanesaki Y."/>
            <person name="Higuchi S."/>
            <person name="Fujiwara T."/>
            <person name="Onuma R."/>
            <person name="Era A."/>
            <person name="Ohbayashi R."/>
            <person name="Uzuka A."/>
            <person name="Nozaki H."/>
            <person name="Yoshikawa H."/>
            <person name="Miyagishima S.Y."/>
        </authorList>
    </citation>
    <scope>NUCLEOTIDE SEQUENCE [LARGE SCALE GENOMIC DNA]</scope>
    <source>
        <strain evidence="2 3">NIES-2499</strain>
    </source>
</reference>
<name>A0A250XU51_9CHLO</name>